<evidence type="ECO:0000313" key="3">
    <source>
        <dbReference type="Proteomes" id="UP000799770"/>
    </source>
</evidence>
<feature type="signal peptide" evidence="1">
    <location>
        <begin position="1"/>
        <end position="18"/>
    </location>
</feature>
<accession>A0A6A5ZR53</accession>
<dbReference type="OrthoDB" id="3792848at2759"/>
<dbReference type="EMBL" id="ML977312">
    <property type="protein sequence ID" value="KAF2121625.1"/>
    <property type="molecule type" value="Genomic_DNA"/>
</dbReference>
<proteinExistence type="predicted"/>
<protein>
    <submittedName>
        <fullName evidence="2">Uncharacterized protein</fullName>
    </submittedName>
</protein>
<evidence type="ECO:0000256" key="1">
    <source>
        <dbReference type="SAM" id="SignalP"/>
    </source>
</evidence>
<dbReference type="Proteomes" id="UP000799770">
    <property type="component" value="Unassembled WGS sequence"/>
</dbReference>
<sequence length="164" mass="17702">MLDLLILATTFLTRFASSKPIELNARNASLPVSIRECFLAGTPSAAITPFVSWLADQPPATVSKNMGWYQSRYNSSGTCMQVQIYNQSCDTDLNITGPSISNAVQSIADQCDGFVYDRTSEVCGPTGFGYYKDLDTGRDYTNHLWVVTGQCGNGSLKSACSPGS</sequence>
<organism evidence="2 3">
    <name type="scientific">Lophiotrema nucula</name>
    <dbReference type="NCBI Taxonomy" id="690887"/>
    <lineage>
        <taxon>Eukaryota</taxon>
        <taxon>Fungi</taxon>
        <taxon>Dikarya</taxon>
        <taxon>Ascomycota</taxon>
        <taxon>Pezizomycotina</taxon>
        <taxon>Dothideomycetes</taxon>
        <taxon>Pleosporomycetidae</taxon>
        <taxon>Pleosporales</taxon>
        <taxon>Lophiotremataceae</taxon>
        <taxon>Lophiotrema</taxon>
    </lineage>
</organism>
<gene>
    <name evidence="2" type="ORF">BDV96DRAFT_668363</name>
</gene>
<name>A0A6A5ZR53_9PLEO</name>
<reference evidence="2" key="1">
    <citation type="journal article" date="2020" name="Stud. Mycol.">
        <title>101 Dothideomycetes genomes: a test case for predicting lifestyles and emergence of pathogens.</title>
        <authorList>
            <person name="Haridas S."/>
            <person name="Albert R."/>
            <person name="Binder M."/>
            <person name="Bloem J."/>
            <person name="Labutti K."/>
            <person name="Salamov A."/>
            <person name="Andreopoulos B."/>
            <person name="Baker S."/>
            <person name="Barry K."/>
            <person name="Bills G."/>
            <person name="Bluhm B."/>
            <person name="Cannon C."/>
            <person name="Castanera R."/>
            <person name="Culley D."/>
            <person name="Daum C."/>
            <person name="Ezra D."/>
            <person name="Gonzalez J."/>
            <person name="Henrissat B."/>
            <person name="Kuo A."/>
            <person name="Liang C."/>
            <person name="Lipzen A."/>
            <person name="Lutzoni F."/>
            <person name="Magnuson J."/>
            <person name="Mondo S."/>
            <person name="Nolan M."/>
            <person name="Ohm R."/>
            <person name="Pangilinan J."/>
            <person name="Park H.-J."/>
            <person name="Ramirez L."/>
            <person name="Alfaro M."/>
            <person name="Sun H."/>
            <person name="Tritt A."/>
            <person name="Yoshinaga Y."/>
            <person name="Zwiers L.-H."/>
            <person name="Turgeon B."/>
            <person name="Goodwin S."/>
            <person name="Spatafora J."/>
            <person name="Crous P."/>
            <person name="Grigoriev I."/>
        </authorList>
    </citation>
    <scope>NUCLEOTIDE SEQUENCE</scope>
    <source>
        <strain evidence="2">CBS 627.86</strain>
    </source>
</reference>
<dbReference type="AlphaFoldDB" id="A0A6A5ZR53"/>
<keyword evidence="1" id="KW-0732">Signal</keyword>
<feature type="chain" id="PRO_5025630708" evidence="1">
    <location>
        <begin position="19"/>
        <end position="164"/>
    </location>
</feature>
<keyword evidence="3" id="KW-1185">Reference proteome</keyword>
<evidence type="ECO:0000313" key="2">
    <source>
        <dbReference type="EMBL" id="KAF2121625.1"/>
    </source>
</evidence>